<dbReference type="PANTHER" id="PTHR45694:SF5">
    <property type="entry name" value="GLUTAREDOXIN 2"/>
    <property type="match status" value="1"/>
</dbReference>
<dbReference type="InterPro" id="IPR014025">
    <property type="entry name" value="Glutaredoxin_subgr"/>
</dbReference>
<gene>
    <name evidence="4" type="ORF">K470DRAFT_255581</name>
</gene>
<feature type="domain" description="Glutaredoxin" evidence="3">
    <location>
        <begin position="158"/>
        <end position="223"/>
    </location>
</feature>
<dbReference type="FunFam" id="3.40.30.10:FF:000093">
    <property type="entry name" value="Glutaredoxin 2"/>
    <property type="match status" value="1"/>
</dbReference>
<dbReference type="Proteomes" id="UP000799421">
    <property type="component" value="Unassembled WGS sequence"/>
</dbReference>
<feature type="region of interest" description="Disordered" evidence="2">
    <location>
        <begin position="109"/>
        <end position="142"/>
    </location>
</feature>
<keyword evidence="5" id="KW-1185">Reference proteome</keyword>
<dbReference type="NCBIfam" id="TIGR02180">
    <property type="entry name" value="GRX_euk"/>
    <property type="match status" value="1"/>
</dbReference>
<reference evidence="4" key="1">
    <citation type="journal article" date="2020" name="Stud. Mycol.">
        <title>101 Dothideomycetes genomes: a test case for predicting lifestyles and emergence of pathogens.</title>
        <authorList>
            <person name="Haridas S."/>
            <person name="Albert R."/>
            <person name="Binder M."/>
            <person name="Bloem J."/>
            <person name="Labutti K."/>
            <person name="Salamov A."/>
            <person name="Andreopoulos B."/>
            <person name="Baker S."/>
            <person name="Barry K."/>
            <person name="Bills G."/>
            <person name="Bluhm B."/>
            <person name="Cannon C."/>
            <person name="Castanera R."/>
            <person name="Culley D."/>
            <person name="Daum C."/>
            <person name="Ezra D."/>
            <person name="Gonzalez J."/>
            <person name="Henrissat B."/>
            <person name="Kuo A."/>
            <person name="Liang C."/>
            <person name="Lipzen A."/>
            <person name="Lutzoni F."/>
            <person name="Magnuson J."/>
            <person name="Mondo S."/>
            <person name="Nolan M."/>
            <person name="Ohm R."/>
            <person name="Pangilinan J."/>
            <person name="Park H.-J."/>
            <person name="Ramirez L."/>
            <person name="Alfaro M."/>
            <person name="Sun H."/>
            <person name="Tritt A."/>
            <person name="Yoshinaga Y."/>
            <person name="Zwiers L.-H."/>
            <person name="Turgeon B."/>
            <person name="Goodwin S."/>
            <person name="Spatafora J."/>
            <person name="Crous P."/>
            <person name="Grigoriev I."/>
        </authorList>
    </citation>
    <scope>NUCLEOTIDE SEQUENCE</scope>
    <source>
        <strain evidence="4">CBS 480.64</strain>
    </source>
</reference>
<protein>
    <submittedName>
        <fullName evidence="4">Glutaredoxin</fullName>
    </submittedName>
</protein>
<evidence type="ECO:0000256" key="2">
    <source>
        <dbReference type="SAM" id="MobiDB-lite"/>
    </source>
</evidence>
<accession>A0A6A7C591</accession>
<evidence type="ECO:0000256" key="1">
    <source>
        <dbReference type="ARBA" id="ARBA00009630"/>
    </source>
</evidence>
<dbReference type="GO" id="GO:0005801">
    <property type="term" value="C:cis-Golgi network"/>
    <property type="evidence" value="ECO:0007669"/>
    <property type="project" value="UniProtKB-ARBA"/>
</dbReference>
<evidence type="ECO:0000313" key="4">
    <source>
        <dbReference type="EMBL" id="KAF2862654.1"/>
    </source>
</evidence>
<evidence type="ECO:0000313" key="5">
    <source>
        <dbReference type="Proteomes" id="UP000799421"/>
    </source>
</evidence>
<organism evidence="4 5">
    <name type="scientific">Piedraia hortae CBS 480.64</name>
    <dbReference type="NCBI Taxonomy" id="1314780"/>
    <lineage>
        <taxon>Eukaryota</taxon>
        <taxon>Fungi</taxon>
        <taxon>Dikarya</taxon>
        <taxon>Ascomycota</taxon>
        <taxon>Pezizomycotina</taxon>
        <taxon>Dothideomycetes</taxon>
        <taxon>Dothideomycetidae</taxon>
        <taxon>Capnodiales</taxon>
        <taxon>Piedraiaceae</taxon>
        <taxon>Piedraia</taxon>
    </lineage>
</organism>
<dbReference type="AlphaFoldDB" id="A0A6A7C591"/>
<sequence>MPPNRRFRGLGLIVLLTLFIIFYLSSGPKSTQNSRFYTRTVDALKHRQEAGARQHVIEKEKQRLARVEQLQKEHDVAISALKPGALATETPKPVAGRKIIPGERIVQTRPAHDDNDGVAKVGNVESKPSGPAKKGSVETEEDHRVEEELNDILKKSPIIIFSKSYCRFSKKAKHVLLDLYNITPAPYVVELDKHELGSSLQSALGKSTGRRTVPNVLINGKSIGGGDDVEALHTSDRLISTVSSMGGKRMRAEVKA</sequence>
<dbReference type="GO" id="GO:0004362">
    <property type="term" value="F:glutathione-disulfide reductase (NADPH) activity"/>
    <property type="evidence" value="ECO:0007669"/>
    <property type="project" value="UniProtKB-ARBA"/>
</dbReference>
<dbReference type="InterPro" id="IPR002109">
    <property type="entry name" value="Glutaredoxin"/>
</dbReference>
<dbReference type="EMBL" id="MU005964">
    <property type="protein sequence ID" value="KAF2862654.1"/>
    <property type="molecule type" value="Genomic_DNA"/>
</dbReference>
<dbReference type="PROSITE" id="PS51354">
    <property type="entry name" value="GLUTAREDOXIN_2"/>
    <property type="match status" value="1"/>
</dbReference>
<dbReference type="PRINTS" id="PR00160">
    <property type="entry name" value="GLUTAREDOXIN"/>
</dbReference>
<dbReference type="PANTHER" id="PTHR45694">
    <property type="entry name" value="GLUTAREDOXIN 2"/>
    <property type="match status" value="1"/>
</dbReference>
<dbReference type="CDD" id="cd03419">
    <property type="entry name" value="GRX_GRXh_1_2_like"/>
    <property type="match status" value="1"/>
</dbReference>
<dbReference type="Gene3D" id="3.40.30.10">
    <property type="entry name" value="Glutaredoxin"/>
    <property type="match status" value="1"/>
</dbReference>
<dbReference type="InterPro" id="IPR036249">
    <property type="entry name" value="Thioredoxin-like_sf"/>
</dbReference>
<dbReference type="GO" id="GO:0000324">
    <property type="term" value="C:fungal-type vacuole"/>
    <property type="evidence" value="ECO:0007669"/>
    <property type="project" value="TreeGrafter"/>
</dbReference>
<dbReference type="InterPro" id="IPR011899">
    <property type="entry name" value="Glutaredoxin_euk/vir"/>
</dbReference>
<dbReference type="GO" id="GO:0005796">
    <property type="term" value="C:Golgi lumen"/>
    <property type="evidence" value="ECO:0007669"/>
    <property type="project" value="TreeGrafter"/>
</dbReference>
<comment type="similarity">
    <text evidence="1">Belongs to the glutaredoxin family. Monothiol subfamily.</text>
</comment>
<dbReference type="SUPFAM" id="SSF52833">
    <property type="entry name" value="Thioredoxin-like"/>
    <property type="match status" value="1"/>
</dbReference>
<proteinExistence type="inferred from homology"/>
<evidence type="ECO:0000259" key="3">
    <source>
        <dbReference type="Pfam" id="PF00462"/>
    </source>
</evidence>
<dbReference type="GO" id="GO:0034599">
    <property type="term" value="P:cellular response to oxidative stress"/>
    <property type="evidence" value="ECO:0007669"/>
    <property type="project" value="TreeGrafter"/>
</dbReference>
<name>A0A6A7C591_9PEZI</name>
<dbReference type="Pfam" id="PF00462">
    <property type="entry name" value="Glutaredoxin"/>
    <property type="match status" value="1"/>
</dbReference>
<dbReference type="OrthoDB" id="423313at2759"/>